<keyword evidence="1" id="KW-0472">Membrane</keyword>
<evidence type="ECO:0000313" key="3">
    <source>
        <dbReference type="EMBL" id="BAY69073.1"/>
    </source>
</evidence>
<accession>A0A1Z4KJK3</accession>
<protein>
    <recommendedName>
        <fullName evidence="2">DUF4168 domain-containing protein</fullName>
    </recommendedName>
</protein>
<keyword evidence="1" id="KW-1133">Transmembrane helix</keyword>
<feature type="transmembrane region" description="Helical" evidence="1">
    <location>
        <begin position="45"/>
        <end position="67"/>
    </location>
</feature>
<name>A0A1Z4KJK3_ANAVA</name>
<evidence type="ECO:0000259" key="2">
    <source>
        <dbReference type="Pfam" id="PF13767"/>
    </source>
</evidence>
<keyword evidence="1" id="KW-0812">Transmembrane</keyword>
<sequence>MLRVAGTYHSQNKSKLLIYPCCLSVSYLMKMINQAFYRRTSMQNLLVKTLFFGIFTSTSLFISTVSLKANAQNQSFNNTEITGYAQAVLAMEPARQQAFGEIKRIVGDREVPKIVCNEPNSMNALPGKARDIAVNYCNHSQKIVSDYGLTIDQFNRITREIQSNNNLKRQVYNTLIRLQKNTNSQ</sequence>
<dbReference type="EMBL" id="AP018216">
    <property type="protein sequence ID" value="BAY69073.1"/>
    <property type="molecule type" value="Genomic_DNA"/>
</dbReference>
<dbReference type="Proteomes" id="UP000217507">
    <property type="component" value="Chromosome"/>
</dbReference>
<dbReference type="InterPro" id="IPR025433">
    <property type="entry name" value="DUF4168"/>
</dbReference>
<proteinExistence type="predicted"/>
<dbReference type="Pfam" id="PF13767">
    <property type="entry name" value="DUF4168"/>
    <property type="match status" value="1"/>
</dbReference>
<feature type="domain" description="DUF4168" evidence="2">
    <location>
        <begin position="78"/>
        <end position="171"/>
    </location>
</feature>
<reference evidence="3 4" key="1">
    <citation type="submission" date="2017-06" db="EMBL/GenBank/DDBJ databases">
        <title>Genome sequencing of cyanobaciteial culture collection at National Institute for Environmental Studies (NIES).</title>
        <authorList>
            <person name="Hirose Y."/>
            <person name="Shimura Y."/>
            <person name="Fujisawa T."/>
            <person name="Nakamura Y."/>
            <person name="Kawachi M."/>
        </authorList>
    </citation>
    <scope>NUCLEOTIDE SEQUENCE [LARGE SCALE GENOMIC DNA]</scope>
    <source>
        <strain evidence="3 4">NIES-23</strain>
    </source>
</reference>
<evidence type="ECO:0000313" key="4">
    <source>
        <dbReference type="Proteomes" id="UP000217507"/>
    </source>
</evidence>
<dbReference type="AlphaFoldDB" id="A0A1Z4KJK3"/>
<gene>
    <name evidence="3" type="ORF">NIES23_18640</name>
</gene>
<evidence type="ECO:0000256" key="1">
    <source>
        <dbReference type="SAM" id="Phobius"/>
    </source>
</evidence>
<organism evidence="3 4">
    <name type="scientific">Trichormus variabilis NIES-23</name>
    <dbReference type="NCBI Taxonomy" id="1973479"/>
    <lineage>
        <taxon>Bacteria</taxon>
        <taxon>Bacillati</taxon>
        <taxon>Cyanobacteriota</taxon>
        <taxon>Cyanophyceae</taxon>
        <taxon>Nostocales</taxon>
        <taxon>Nostocaceae</taxon>
        <taxon>Trichormus</taxon>
    </lineage>
</organism>